<feature type="compositionally biased region" description="Low complexity" evidence="2">
    <location>
        <begin position="8"/>
        <end position="40"/>
    </location>
</feature>
<dbReference type="SMART" id="SM00255">
    <property type="entry name" value="TIR"/>
    <property type="match status" value="1"/>
</dbReference>
<evidence type="ECO:0000256" key="2">
    <source>
        <dbReference type="SAM" id="MobiDB-lite"/>
    </source>
</evidence>
<dbReference type="SUPFAM" id="SSF52200">
    <property type="entry name" value="Toll/Interleukin receptor TIR domain"/>
    <property type="match status" value="1"/>
</dbReference>
<dbReference type="AlphaFoldDB" id="A0A1D6F8N7"/>
<dbReference type="KEGG" id="zma:103649483"/>
<dbReference type="ExpressionAtlas" id="A0A1D6F8N7">
    <property type="expression patterns" value="baseline and differential"/>
</dbReference>
<sequence length="230" mass="24408">MSSSGSKAAARLNASADAATGSSNASAAAVLVAQSEESSSYAGADELEEAEVSGSSGCARSPPPPPPYDVFINHRGADTRHTVARLLHDRLLQASGGRVRTFLDSVSMRPGDRLVERINQGMGQCKVAVAIFSERYLDSEFCLHELAALVEARKAIVPIFYGVKPSALVLPQAVVDAHAPRDVERLRAALRQAKYTVGLAYDPATGDLAELVSAAAKTVMERIEQIDSMR</sequence>
<dbReference type="PANTHER" id="PTHR32009">
    <property type="entry name" value="TMV RESISTANCE PROTEIN N-LIKE"/>
    <property type="match status" value="1"/>
</dbReference>
<dbReference type="InParanoid" id="A0A1D6F8N7"/>
<dbReference type="GO" id="GO:0007165">
    <property type="term" value="P:signal transduction"/>
    <property type="evidence" value="ECO:0007669"/>
    <property type="project" value="InterPro"/>
</dbReference>
<evidence type="ECO:0000256" key="1">
    <source>
        <dbReference type="ARBA" id="ARBA00023027"/>
    </source>
</evidence>
<dbReference type="EMBL" id="CM007648">
    <property type="protein sequence ID" value="ONM27530.1"/>
    <property type="molecule type" value="Genomic_DNA"/>
</dbReference>
<dbReference type="PROSITE" id="PS50104">
    <property type="entry name" value="TIR"/>
    <property type="match status" value="1"/>
</dbReference>
<dbReference type="OrthoDB" id="6078042at2759"/>
<feature type="domain" description="TIR" evidence="3">
    <location>
        <begin position="66"/>
        <end position="194"/>
    </location>
</feature>
<protein>
    <submittedName>
        <fullName evidence="4">Toll-Interleukin-Resistance (TIR) domain family protein</fullName>
    </submittedName>
</protein>
<dbReference type="OMA" id="FNFMKQS"/>
<proteinExistence type="predicted"/>
<organism evidence="4">
    <name type="scientific">Zea mays</name>
    <name type="common">Maize</name>
    <dbReference type="NCBI Taxonomy" id="4577"/>
    <lineage>
        <taxon>Eukaryota</taxon>
        <taxon>Viridiplantae</taxon>
        <taxon>Streptophyta</taxon>
        <taxon>Embryophyta</taxon>
        <taxon>Tracheophyta</taxon>
        <taxon>Spermatophyta</taxon>
        <taxon>Magnoliopsida</taxon>
        <taxon>Liliopsida</taxon>
        <taxon>Poales</taxon>
        <taxon>Poaceae</taxon>
        <taxon>PACMAD clade</taxon>
        <taxon>Panicoideae</taxon>
        <taxon>Andropogonodae</taxon>
        <taxon>Andropogoneae</taxon>
        <taxon>Tripsacinae</taxon>
        <taxon>Zea</taxon>
    </lineage>
</organism>
<dbReference type="FunCoup" id="A0A1D6F8N7">
    <property type="interactions" value="1616"/>
</dbReference>
<dbReference type="Gene3D" id="3.40.50.10140">
    <property type="entry name" value="Toll/interleukin-1 receptor homology (TIR) domain"/>
    <property type="match status" value="1"/>
</dbReference>
<dbReference type="InterPro" id="IPR035897">
    <property type="entry name" value="Toll_tir_struct_dom_sf"/>
</dbReference>
<dbReference type="Pfam" id="PF01582">
    <property type="entry name" value="TIR"/>
    <property type="match status" value="1"/>
</dbReference>
<evidence type="ECO:0000259" key="3">
    <source>
        <dbReference type="PROSITE" id="PS50104"/>
    </source>
</evidence>
<reference evidence="4" key="1">
    <citation type="submission" date="2015-12" db="EMBL/GenBank/DDBJ databases">
        <title>Update maize B73 reference genome by single molecule sequencing technologies.</title>
        <authorList>
            <consortium name="Maize Genome Sequencing Project"/>
            <person name="Ware D."/>
        </authorList>
    </citation>
    <scope>NUCLEOTIDE SEQUENCE [LARGE SCALE GENOMIC DNA]</scope>
    <source>
        <tissue evidence="4">Seedling</tissue>
    </source>
</reference>
<gene>
    <name evidence="4" type="ORF">ZEAMMB73_Zm00001d007761</name>
</gene>
<keyword evidence="1" id="KW-0520">NAD</keyword>
<dbReference type="InterPro" id="IPR000157">
    <property type="entry name" value="TIR_dom"/>
</dbReference>
<feature type="region of interest" description="Disordered" evidence="2">
    <location>
        <begin position="1"/>
        <end position="65"/>
    </location>
</feature>
<dbReference type="PaxDb" id="4577-GRMZM2G402165_P01"/>
<dbReference type="PANTHER" id="PTHR32009:SF131">
    <property type="entry name" value="OS07G0566800 PROTEIN"/>
    <property type="match status" value="1"/>
</dbReference>
<name>A0A1D6F8N7_MAIZE</name>
<accession>A0A1D6F8N7</accession>
<evidence type="ECO:0000313" key="4">
    <source>
        <dbReference type="EMBL" id="ONM27530.1"/>
    </source>
</evidence>
<dbReference type="SMR" id="A0A1D6F8N7"/>
<dbReference type="eggNOG" id="ENOG502RXQV">
    <property type="taxonomic scope" value="Eukaryota"/>
</dbReference>